<dbReference type="KEGG" id="bbh:BN112_0623"/>
<sequence>MKLLSHIRVLDLGRFITAPLAGQLLGELGADVVKVESRDAIDPFRAFEGGLYGPHFQSHNRNKRSLALEFATPEGQAALRRLIAGADVVLLNMRPGAEHKLGLDYESLRALNPGLVYCSITGFGASGPYAHRPAFDNVGQALSGWLSMFHQGSDPRVPGPPVSDSLTGLYAAMGVLAALLERARSGQGRKVEVSMLESLIAFSNEPLGQLSAKGARPAHYGRASLSQSYILTCADGLRIGLHLSSPEKFWRSLVEAIERPDLLARFPDRASRVDGYEALARELAAVFAQRERADWMRVLEAHDVPAAPERLLDELADDAQVRHLEVFQQLRHPRHGPVTAANRAIRFDGDNHSAFAPPPAFGEHTLEVLVQAGFGAEDIERLHACGAIAATGHGAHA</sequence>
<name>A0A0C6NZV9_BORBO</name>
<dbReference type="GeneID" id="69601265"/>
<keyword evidence="1" id="KW-0808">Transferase</keyword>
<dbReference type="PANTHER" id="PTHR48207:SF4">
    <property type="entry name" value="BLL6097 PROTEIN"/>
    <property type="match status" value="1"/>
</dbReference>
<dbReference type="InterPro" id="IPR044855">
    <property type="entry name" value="CoA-Trfase_III_dom3_sf"/>
</dbReference>
<dbReference type="Gene3D" id="3.30.1540.10">
    <property type="entry name" value="formyl-coa transferase, domain 3"/>
    <property type="match status" value="1"/>
</dbReference>
<dbReference type="OrthoDB" id="5294844at2"/>
<reference evidence="2 3" key="1">
    <citation type="journal article" date="2012" name="BMC Genomics">
        <title>Comparative genomics of the classical Bordetella subspecies: the evolution and exchange of virulence-associated diversity amongst closely related pathogens.</title>
        <authorList>
            <person name="Park J."/>
            <person name="Zhang Y."/>
            <person name="Buboltz A.M."/>
            <person name="Zhang X."/>
            <person name="Schuster S.C."/>
            <person name="Ahuja U."/>
            <person name="Liu M."/>
            <person name="Miller J.F."/>
            <person name="Sebaihia M."/>
            <person name="Bentley S.D."/>
            <person name="Parkhill J."/>
            <person name="Harvill E.T."/>
        </authorList>
    </citation>
    <scope>NUCLEOTIDE SEQUENCE [LARGE SCALE GENOMIC DNA]</scope>
    <source>
        <strain evidence="2 3">253</strain>
    </source>
</reference>
<dbReference type="PANTHER" id="PTHR48207">
    <property type="entry name" value="SUCCINATE--HYDROXYMETHYLGLUTARATE COA-TRANSFERASE"/>
    <property type="match status" value="1"/>
</dbReference>
<evidence type="ECO:0000313" key="3">
    <source>
        <dbReference type="Proteomes" id="UP000007564"/>
    </source>
</evidence>
<dbReference type="InterPro" id="IPR050483">
    <property type="entry name" value="CoA-transferase_III_domain"/>
</dbReference>
<dbReference type="GO" id="GO:0008410">
    <property type="term" value="F:CoA-transferase activity"/>
    <property type="evidence" value="ECO:0007669"/>
    <property type="project" value="TreeGrafter"/>
</dbReference>
<gene>
    <name evidence="2" type="ORF">BN112_0623</name>
</gene>
<dbReference type="Proteomes" id="UP000007564">
    <property type="component" value="Chromosome"/>
</dbReference>
<evidence type="ECO:0000256" key="1">
    <source>
        <dbReference type="ARBA" id="ARBA00022679"/>
    </source>
</evidence>
<accession>A0A0C6NZV9</accession>
<protein>
    <submittedName>
        <fullName evidence="2">Uncharacterized protein</fullName>
    </submittedName>
</protein>
<dbReference type="HOGENOM" id="CLU_033975_1_1_4"/>
<organism evidence="2 3">
    <name type="scientific">Bordetella bronchiseptica 253</name>
    <dbReference type="NCBI Taxonomy" id="568707"/>
    <lineage>
        <taxon>Bacteria</taxon>
        <taxon>Pseudomonadati</taxon>
        <taxon>Pseudomonadota</taxon>
        <taxon>Betaproteobacteria</taxon>
        <taxon>Burkholderiales</taxon>
        <taxon>Alcaligenaceae</taxon>
        <taxon>Bordetella</taxon>
    </lineage>
</organism>
<dbReference type="InterPro" id="IPR023606">
    <property type="entry name" value="CoA-Trfase_III_dom_1_sf"/>
</dbReference>
<dbReference type="Gene3D" id="3.40.50.10540">
    <property type="entry name" value="Crotonobetainyl-coa:carnitine coa-transferase, domain 1"/>
    <property type="match status" value="1"/>
</dbReference>
<dbReference type="InterPro" id="IPR003673">
    <property type="entry name" value="CoA-Trfase_fam_III"/>
</dbReference>
<dbReference type="RefSeq" id="WP_003811389.1">
    <property type="nucleotide sequence ID" value="NC_019382.1"/>
</dbReference>
<proteinExistence type="predicted"/>
<dbReference type="SUPFAM" id="SSF89796">
    <property type="entry name" value="CoA-transferase family III (CaiB/BaiF)"/>
    <property type="match status" value="1"/>
</dbReference>
<dbReference type="Pfam" id="PF02515">
    <property type="entry name" value="CoA_transf_3"/>
    <property type="match status" value="1"/>
</dbReference>
<evidence type="ECO:0000313" key="2">
    <source>
        <dbReference type="EMBL" id="CCJ52541.1"/>
    </source>
</evidence>
<dbReference type="EMBL" id="HE965806">
    <property type="protein sequence ID" value="CCJ52541.1"/>
    <property type="molecule type" value="Genomic_DNA"/>
</dbReference>
<dbReference type="AlphaFoldDB" id="A0A0C6NZV9"/>